<keyword evidence="3" id="KW-1017">Isopeptide bond</keyword>
<dbReference type="EMBL" id="JAODUP010000125">
    <property type="protein sequence ID" value="KAK2160899.1"/>
    <property type="molecule type" value="Genomic_DNA"/>
</dbReference>
<evidence type="ECO:0000256" key="9">
    <source>
        <dbReference type="ARBA" id="ARBA00022843"/>
    </source>
</evidence>
<dbReference type="InterPro" id="IPR011011">
    <property type="entry name" value="Znf_FYVE_PHD"/>
</dbReference>
<proteinExistence type="predicted"/>
<dbReference type="InterPro" id="IPR038098">
    <property type="entry name" value="PHF12_MRG-bd_sf"/>
</dbReference>
<evidence type="ECO:0000259" key="19">
    <source>
        <dbReference type="PROSITE" id="PS50016"/>
    </source>
</evidence>
<keyword evidence="10" id="KW-0805">Transcription regulation</keyword>
<evidence type="ECO:0000256" key="16">
    <source>
        <dbReference type="PROSITE-ProRule" id="PRU00146"/>
    </source>
</evidence>
<dbReference type="PROSITE" id="PS50006">
    <property type="entry name" value="FHA_DOMAIN"/>
    <property type="match status" value="1"/>
</dbReference>
<name>A0AAD9NBA1_9ANNE</name>
<evidence type="ECO:0000313" key="20">
    <source>
        <dbReference type="EMBL" id="KAK2160899.1"/>
    </source>
</evidence>
<dbReference type="InterPro" id="IPR001965">
    <property type="entry name" value="Znf_PHD"/>
</dbReference>
<evidence type="ECO:0000256" key="4">
    <source>
        <dbReference type="ARBA" id="ARBA00022553"/>
    </source>
</evidence>
<feature type="compositionally biased region" description="Polar residues" evidence="17">
    <location>
        <begin position="494"/>
        <end position="520"/>
    </location>
</feature>
<feature type="compositionally biased region" description="Basic and acidic residues" evidence="17">
    <location>
        <begin position="430"/>
        <end position="444"/>
    </location>
</feature>
<keyword evidence="11" id="KW-0804">Transcription</keyword>
<dbReference type="InterPro" id="IPR019787">
    <property type="entry name" value="Znf_PHD-finger"/>
</dbReference>
<feature type="compositionally biased region" description="Low complexity" evidence="17">
    <location>
        <begin position="414"/>
        <end position="429"/>
    </location>
</feature>
<evidence type="ECO:0000256" key="11">
    <source>
        <dbReference type="ARBA" id="ARBA00023163"/>
    </source>
</evidence>
<dbReference type="GO" id="GO:0008270">
    <property type="term" value="F:zinc ion binding"/>
    <property type="evidence" value="ECO:0007669"/>
    <property type="project" value="UniProtKB-KW"/>
</dbReference>
<dbReference type="SUPFAM" id="SSF57903">
    <property type="entry name" value="FYVE/PHD zinc finger"/>
    <property type="match status" value="2"/>
</dbReference>
<keyword evidence="4" id="KW-0597">Phosphoprotein</keyword>
<feature type="compositionally biased region" description="Polar residues" evidence="17">
    <location>
        <begin position="527"/>
        <end position="537"/>
    </location>
</feature>
<feature type="region of interest" description="Disordered" evidence="17">
    <location>
        <begin position="101"/>
        <end position="141"/>
    </location>
</feature>
<dbReference type="PROSITE" id="PS50016">
    <property type="entry name" value="ZF_PHD_2"/>
    <property type="match status" value="2"/>
</dbReference>
<evidence type="ECO:0000256" key="12">
    <source>
        <dbReference type="ARBA" id="ARBA00023242"/>
    </source>
</evidence>
<gene>
    <name evidence="20" type="ORF">LSH36_125g03022</name>
</gene>
<comment type="caution">
    <text evidence="20">The sequence shown here is derived from an EMBL/GenBank/DDBJ whole genome shotgun (WGS) entry which is preliminary data.</text>
</comment>
<dbReference type="Pfam" id="PF00628">
    <property type="entry name" value="PHD"/>
    <property type="match status" value="2"/>
</dbReference>
<feature type="region of interest" description="Disordered" evidence="17">
    <location>
        <begin position="551"/>
        <end position="574"/>
    </location>
</feature>
<feature type="compositionally biased region" description="Polar residues" evidence="17">
    <location>
        <begin position="107"/>
        <end position="128"/>
    </location>
</feature>
<dbReference type="CDD" id="cd15533">
    <property type="entry name" value="PHD1_PHF12"/>
    <property type="match status" value="1"/>
</dbReference>
<dbReference type="CDD" id="cd22703">
    <property type="entry name" value="FHA_PHF12"/>
    <property type="match status" value="1"/>
</dbReference>
<dbReference type="SMART" id="SM00249">
    <property type="entry name" value="PHD"/>
    <property type="match status" value="2"/>
</dbReference>
<feature type="region of interest" description="Disordered" evidence="17">
    <location>
        <begin position="410"/>
        <end position="447"/>
    </location>
</feature>
<dbReference type="PROSITE" id="PS01359">
    <property type="entry name" value="ZF_PHD_1"/>
    <property type="match status" value="1"/>
</dbReference>
<dbReference type="GO" id="GO:0000122">
    <property type="term" value="P:negative regulation of transcription by RNA polymerase II"/>
    <property type="evidence" value="ECO:0007669"/>
    <property type="project" value="TreeGrafter"/>
</dbReference>
<comment type="subunit">
    <text evidence="13">Component of SIN3 complexes. Interacts with SIN3A in a complex composed of HDAC1, SAP30 and SIN3A. Component of the SIN3B complex, which includes SIN3B, HDAC2 or HDAC1, PHF12 and MORF4L1; interacts directly with all subunits. Interacts with TLE5.</text>
</comment>
<dbReference type="FunFam" id="3.30.40.10:FF:000154">
    <property type="entry name" value="PHD finger protein 12"/>
    <property type="match status" value="1"/>
</dbReference>
<dbReference type="Gene3D" id="6.10.20.60">
    <property type="entry name" value="PHD finger protein 12"/>
    <property type="match status" value="1"/>
</dbReference>
<evidence type="ECO:0000256" key="10">
    <source>
        <dbReference type="ARBA" id="ARBA00023015"/>
    </source>
</evidence>
<evidence type="ECO:0000313" key="21">
    <source>
        <dbReference type="Proteomes" id="UP001208570"/>
    </source>
</evidence>
<feature type="compositionally biased region" description="Polar residues" evidence="17">
    <location>
        <begin position="551"/>
        <end position="565"/>
    </location>
</feature>
<dbReference type="GO" id="GO:0003714">
    <property type="term" value="F:transcription corepressor activity"/>
    <property type="evidence" value="ECO:0007669"/>
    <property type="project" value="InterPro"/>
</dbReference>
<evidence type="ECO:0000256" key="7">
    <source>
        <dbReference type="ARBA" id="ARBA00022771"/>
    </source>
</evidence>
<evidence type="ECO:0000256" key="17">
    <source>
        <dbReference type="SAM" id="MobiDB-lite"/>
    </source>
</evidence>
<evidence type="ECO:0000256" key="8">
    <source>
        <dbReference type="ARBA" id="ARBA00022833"/>
    </source>
</evidence>
<feature type="compositionally biased region" description="Low complexity" evidence="17">
    <location>
        <begin position="393"/>
        <end position="403"/>
    </location>
</feature>
<evidence type="ECO:0000256" key="14">
    <source>
        <dbReference type="ARBA" id="ARBA00068755"/>
    </source>
</evidence>
<dbReference type="GO" id="GO:0070822">
    <property type="term" value="C:Sin3-type complex"/>
    <property type="evidence" value="ECO:0007669"/>
    <property type="project" value="TreeGrafter"/>
</dbReference>
<dbReference type="Proteomes" id="UP001208570">
    <property type="component" value="Unassembled WGS sequence"/>
</dbReference>
<dbReference type="SUPFAM" id="SSF49879">
    <property type="entry name" value="SMAD/FHA domain"/>
    <property type="match status" value="1"/>
</dbReference>
<dbReference type="FunFam" id="3.30.40.10:FF:000164">
    <property type="entry name" value="PHD finger protein 12"/>
    <property type="match status" value="1"/>
</dbReference>
<evidence type="ECO:0000256" key="2">
    <source>
        <dbReference type="ARBA" id="ARBA00022491"/>
    </source>
</evidence>
<dbReference type="InterPro" id="IPR000253">
    <property type="entry name" value="FHA_dom"/>
</dbReference>
<evidence type="ECO:0000259" key="18">
    <source>
        <dbReference type="PROSITE" id="PS50006"/>
    </source>
</evidence>
<keyword evidence="7 16" id="KW-0863">Zinc-finger</keyword>
<comment type="subcellular location">
    <subcellularLocation>
        <location evidence="1">Nucleus</location>
    </subcellularLocation>
</comment>
<evidence type="ECO:0000256" key="3">
    <source>
        <dbReference type="ARBA" id="ARBA00022499"/>
    </source>
</evidence>
<dbReference type="PANTHER" id="PTHR46309">
    <property type="entry name" value="PHD FINGER PROTEIN 12"/>
    <property type="match status" value="1"/>
</dbReference>
<evidence type="ECO:0000256" key="15">
    <source>
        <dbReference type="ARBA" id="ARBA00076589"/>
    </source>
</evidence>
<dbReference type="CDD" id="cd15534">
    <property type="entry name" value="PHD2_PHF12_Rco1"/>
    <property type="match status" value="1"/>
</dbReference>
<feature type="region of interest" description="Disordered" evidence="17">
    <location>
        <begin position="386"/>
        <end position="405"/>
    </location>
</feature>
<evidence type="ECO:0000256" key="6">
    <source>
        <dbReference type="ARBA" id="ARBA00022737"/>
    </source>
</evidence>
<keyword evidence="5" id="KW-0479">Metal-binding</keyword>
<organism evidence="20 21">
    <name type="scientific">Paralvinella palmiformis</name>
    <dbReference type="NCBI Taxonomy" id="53620"/>
    <lineage>
        <taxon>Eukaryota</taxon>
        <taxon>Metazoa</taxon>
        <taxon>Spiralia</taxon>
        <taxon>Lophotrochozoa</taxon>
        <taxon>Annelida</taxon>
        <taxon>Polychaeta</taxon>
        <taxon>Sedentaria</taxon>
        <taxon>Canalipalpata</taxon>
        <taxon>Terebellida</taxon>
        <taxon>Terebelliformia</taxon>
        <taxon>Alvinellidae</taxon>
        <taxon>Paralvinella</taxon>
    </lineage>
</organism>
<feature type="domain" description="PHD-type" evidence="19">
    <location>
        <begin position="49"/>
        <end position="98"/>
    </location>
</feature>
<dbReference type="InterPro" id="IPR019786">
    <property type="entry name" value="Zinc_finger_PHD-type_CS"/>
</dbReference>
<keyword evidence="21" id="KW-1185">Reference proteome</keyword>
<evidence type="ECO:0000256" key="1">
    <source>
        <dbReference type="ARBA" id="ARBA00004123"/>
    </source>
</evidence>
<keyword evidence="8" id="KW-0862">Zinc</keyword>
<sequence>MAELDIDVSGGLMEAIEKLVAPPQSVDPPKRNTLRDRGYYRRPGKVHNHDSCDSCKEGGDLLCCDRCPASFHLQCHDPPLEDDGVPIGEWLCHRCRMHPKTEDDETASTCSSRSRQSEQSVKKGSSSKNNRHDDDFDMEWDESDKNKTPLELLAKAASFANPKQFELTKDITCNIQLPGDYKPKPIGRGVQRKLPYELDNGLVPLPAKLCYICKRSCRVAPLLQCDYCPLLYHLDCLDPPLASMPVDRWMCPNHVERCLDEKLVTSKLLSERIKLWNKFTGPIDQHAIKIQFLKKIHRKNPPFRIKIHHPRKKTIKVPQAIKDQYALPPPLLPKPKQIPDVRLLAGTKEQLALTLAEQEQWLSSIVDLHASIAQCLAGAAVKQEPQEASIPESSSSKPSNNKPTASVLPVMKQSKCSSVSSSTSSSSLSLRDEEPMETDQHSETQKVITNGTLSLLDSQDTVPSGTSSKDSLCSLLNDKNSAMNGEDLNFARSQKFSARSRHNSASSIGSSKGVNVSDSNGGRVMDSGTSFVSTQSNNDCSSLKQVMQCSSSLETGSSVPSTPTTQDEKEKPSNKMWMHQKFDSLSASMNVDALLAMTDLENKGEFDLSKLDDRLIKALALQRLQQLFSQNTNHLNIKSEPETDIGLNTNLRGPEVRPRALIYPLTGKGQPVPMVYRSFSIGTGGNMNLCLDNYGQCNYVSPKHACVFYDEMSRQYELLNYSEHGTTVDNVLYSCDFSDKPATTPQASKMVQSVRDMIDVARGRKQSPQEEKQFMNAHSGKIYRMCSCKTSSSSLIGGSGAGWEGTAILRHGSYIKLGCMQFVFSIVEQATRDPLWEKAIKREGSISLLKSQFKEASS</sequence>
<evidence type="ECO:0000256" key="5">
    <source>
        <dbReference type="ARBA" id="ARBA00022723"/>
    </source>
</evidence>
<dbReference type="InterPro" id="IPR042163">
    <property type="entry name" value="PHF12"/>
</dbReference>
<evidence type="ECO:0000256" key="13">
    <source>
        <dbReference type="ARBA" id="ARBA00065785"/>
    </source>
</evidence>
<accession>A0AAD9NBA1</accession>
<dbReference type="InterPro" id="IPR031966">
    <property type="entry name" value="PHF12_MRG-bd"/>
</dbReference>
<protein>
    <recommendedName>
        <fullName evidence="14">PHD finger protein 12</fullName>
    </recommendedName>
    <alternativeName>
        <fullName evidence="15">PHD factor 1</fullName>
    </alternativeName>
</protein>
<dbReference type="PANTHER" id="PTHR46309:SF1">
    <property type="entry name" value="PHD FINGER PROTEIN 12"/>
    <property type="match status" value="1"/>
</dbReference>
<dbReference type="Pfam" id="PF16737">
    <property type="entry name" value="PHF12_MRG_bd"/>
    <property type="match status" value="1"/>
</dbReference>
<keyword evidence="9" id="KW-0832">Ubl conjugation</keyword>
<keyword evidence="2" id="KW-0678">Repressor</keyword>
<dbReference type="InterPro" id="IPR008984">
    <property type="entry name" value="SMAD_FHA_dom_sf"/>
</dbReference>
<reference evidence="20" key="1">
    <citation type="journal article" date="2023" name="Mol. Biol. Evol.">
        <title>Third-Generation Sequencing Reveals the Adaptive Role of the Epigenome in Three Deep-Sea Polychaetes.</title>
        <authorList>
            <person name="Perez M."/>
            <person name="Aroh O."/>
            <person name="Sun Y."/>
            <person name="Lan Y."/>
            <person name="Juniper S.K."/>
            <person name="Young C.R."/>
            <person name="Angers B."/>
            <person name="Qian P.Y."/>
        </authorList>
    </citation>
    <scope>NUCLEOTIDE SEQUENCE</scope>
    <source>
        <strain evidence="20">P08H-3</strain>
    </source>
</reference>
<keyword evidence="12" id="KW-0539">Nucleus</keyword>
<dbReference type="InterPro" id="IPR013083">
    <property type="entry name" value="Znf_RING/FYVE/PHD"/>
</dbReference>
<keyword evidence="6" id="KW-0677">Repeat</keyword>
<feature type="domain" description="PHD-type" evidence="19">
    <location>
        <begin position="207"/>
        <end position="257"/>
    </location>
</feature>
<feature type="region of interest" description="Disordered" evidence="17">
    <location>
        <begin position="494"/>
        <end position="537"/>
    </location>
</feature>
<dbReference type="Gene3D" id="3.30.40.10">
    <property type="entry name" value="Zinc/RING finger domain, C3HC4 (zinc finger)"/>
    <property type="match status" value="2"/>
</dbReference>
<feature type="domain" description="FHA" evidence="18">
    <location>
        <begin position="679"/>
        <end position="733"/>
    </location>
</feature>
<dbReference type="AlphaFoldDB" id="A0AAD9NBA1"/>